<protein>
    <submittedName>
        <fullName evidence="2">M15 family metallopeptidase</fullName>
        <ecNumber evidence="2">3.4.-.-</ecNumber>
    </submittedName>
</protein>
<comment type="caution">
    <text evidence="2">The sequence shown here is derived from an EMBL/GenBank/DDBJ whole genome shotgun (WGS) entry which is preliminary data.</text>
</comment>
<dbReference type="EMBL" id="JBGMEK010000016">
    <property type="protein sequence ID" value="MFA0811162.1"/>
    <property type="molecule type" value="Genomic_DNA"/>
</dbReference>
<keyword evidence="3" id="KW-1185">Reference proteome</keyword>
<evidence type="ECO:0000313" key="2">
    <source>
        <dbReference type="EMBL" id="MFA0811162.1"/>
    </source>
</evidence>
<sequence>MTEQRANIFKCTVVLIITLELYACSKNPLSDIDIDDFHPEPQIGVYNISQRECELMLYRKVIRSDSPIGCERLKKVVFNFYPLTGDQSNINTDLGHQNELKTNAVYMMNKPSDELNDASRPRPNGALIVLDVVADEVLSLFEELYQLKFPIKSAIPIEYFSKKERLTENMNNSLAFDSRPITDGDKWSEHAYGAAIDINPLQNPYFYIKKSSKAILIPQSATEGYLNRAKYRVGKPVRAGMSEKVTTVFAKHGFVVWGGDWNMPIDYMHFQIGSRQFIEQLVALPLKDAKALFNHFVIQVNQCFEEKADMNDIAHLRKYCVDRIFNAFDM</sequence>
<dbReference type="EC" id="3.4.-.-" evidence="2"/>
<evidence type="ECO:0000259" key="1">
    <source>
        <dbReference type="Pfam" id="PF13539"/>
    </source>
</evidence>
<dbReference type="InterPro" id="IPR009045">
    <property type="entry name" value="Zn_M74/Hedgehog-like"/>
</dbReference>
<dbReference type="SUPFAM" id="SSF55166">
    <property type="entry name" value="Hedgehog/DD-peptidase"/>
    <property type="match status" value="1"/>
</dbReference>
<gene>
    <name evidence="2" type="ORF">ACCI49_09550</name>
</gene>
<keyword evidence="2" id="KW-0378">Hydrolase</keyword>
<name>A0ABV4NYR1_9GAMM</name>
<evidence type="ECO:0000313" key="3">
    <source>
        <dbReference type="Proteomes" id="UP001569428"/>
    </source>
</evidence>
<reference evidence="2 3" key="1">
    <citation type="submission" date="2024-08" db="EMBL/GenBank/DDBJ databases">
        <authorList>
            <person name="Ishaq N."/>
        </authorList>
    </citation>
    <scope>NUCLEOTIDE SEQUENCE [LARGE SCALE GENOMIC DNA]</scope>
    <source>
        <strain evidence="2 3">DSM 18651</strain>
    </source>
</reference>
<feature type="domain" description="Peptidase M15C" evidence="1">
    <location>
        <begin position="184"/>
        <end position="272"/>
    </location>
</feature>
<dbReference type="InterPro" id="IPR039561">
    <property type="entry name" value="Peptidase_M15C"/>
</dbReference>
<dbReference type="Gene3D" id="3.30.1380.10">
    <property type="match status" value="1"/>
</dbReference>
<dbReference type="Pfam" id="PF13539">
    <property type="entry name" value="Peptidase_M15_4"/>
    <property type="match status" value="1"/>
</dbReference>
<dbReference type="GO" id="GO:0016787">
    <property type="term" value="F:hydrolase activity"/>
    <property type="evidence" value="ECO:0007669"/>
    <property type="project" value="UniProtKB-KW"/>
</dbReference>
<organism evidence="2 3">
    <name type="scientific">Microbulbifer epialgicus</name>
    <dbReference type="NCBI Taxonomy" id="393907"/>
    <lineage>
        <taxon>Bacteria</taxon>
        <taxon>Pseudomonadati</taxon>
        <taxon>Pseudomonadota</taxon>
        <taxon>Gammaproteobacteria</taxon>
        <taxon>Cellvibrionales</taxon>
        <taxon>Microbulbiferaceae</taxon>
        <taxon>Microbulbifer</taxon>
    </lineage>
</organism>
<proteinExistence type="predicted"/>
<dbReference type="Proteomes" id="UP001569428">
    <property type="component" value="Unassembled WGS sequence"/>
</dbReference>
<accession>A0ABV4NYR1</accession>
<dbReference type="RefSeq" id="WP_371838731.1">
    <property type="nucleotide sequence ID" value="NZ_JBGMEK010000016.1"/>
</dbReference>